<dbReference type="CDD" id="cd04301">
    <property type="entry name" value="NAT_SF"/>
    <property type="match status" value="1"/>
</dbReference>
<accession>A0AB38YKC0</accession>
<name>A0AB38YKC0_9GAMM</name>
<dbReference type="PROSITE" id="PS51186">
    <property type="entry name" value="GNAT"/>
    <property type="match status" value="1"/>
</dbReference>
<dbReference type="Pfam" id="PF00583">
    <property type="entry name" value="Acetyltransf_1"/>
    <property type="match status" value="1"/>
</dbReference>
<sequence>MKPVVARWYFEEWGRLREGASVASFEDTLNDYLNRDCLPLIIMALDGDKVMGVAQLRYHEMSIYPEKEHWLGGVYVDAEHRGKNVASALVKKIEQVALSLRVSELHLQTESLSGGLYARLGWQPVEQVTYRGVDVLVMTKRIEA</sequence>
<dbReference type="AlphaFoldDB" id="A0AB38YKC0"/>
<dbReference type="EMBL" id="CP101717">
    <property type="protein sequence ID" value="WLD59697.1"/>
    <property type="molecule type" value="Genomic_DNA"/>
</dbReference>
<protein>
    <submittedName>
        <fullName evidence="4">GNAT family N-acetyltransferase</fullName>
    </submittedName>
</protein>
<keyword evidence="2" id="KW-0012">Acyltransferase</keyword>
<reference evidence="4" key="1">
    <citation type="submission" date="2022-07" db="EMBL/GenBank/DDBJ databases">
        <title>Complete genome sequence of Salinispirillum sp. LH10-3-1 capable of multiple carbohydrate inversion isolated from a soda lake.</title>
        <authorList>
            <person name="Liu J."/>
            <person name="Zhai Y."/>
            <person name="Zhang H."/>
            <person name="Yang H."/>
            <person name="Qu J."/>
            <person name="Li J."/>
        </authorList>
    </citation>
    <scope>NUCLEOTIDE SEQUENCE</scope>
    <source>
        <strain evidence="4">LH 10-3-1</strain>
    </source>
</reference>
<proteinExistence type="predicted"/>
<dbReference type="GO" id="GO:0016747">
    <property type="term" value="F:acyltransferase activity, transferring groups other than amino-acyl groups"/>
    <property type="evidence" value="ECO:0007669"/>
    <property type="project" value="InterPro"/>
</dbReference>
<evidence type="ECO:0000256" key="1">
    <source>
        <dbReference type="ARBA" id="ARBA00022679"/>
    </source>
</evidence>
<keyword evidence="1" id="KW-0808">Transferase</keyword>
<dbReference type="SUPFAM" id="SSF55729">
    <property type="entry name" value="Acyl-CoA N-acyltransferases (Nat)"/>
    <property type="match status" value="1"/>
</dbReference>
<feature type="domain" description="N-acetyltransferase" evidence="3">
    <location>
        <begin position="1"/>
        <end position="143"/>
    </location>
</feature>
<gene>
    <name evidence="4" type="ORF">NFC81_13110</name>
</gene>
<dbReference type="InterPro" id="IPR016181">
    <property type="entry name" value="Acyl_CoA_acyltransferase"/>
</dbReference>
<organism evidence="4">
    <name type="scientific">Salinispirillum sp. LH 10-3-1</name>
    <dbReference type="NCBI Taxonomy" id="2952525"/>
    <lineage>
        <taxon>Bacteria</taxon>
        <taxon>Pseudomonadati</taxon>
        <taxon>Pseudomonadota</taxon>
        <taxon>Gammaproteobacteria</taxon>
        <taxon>Oceanospirillales</taxon>
        <taxon>Saccharospirillaceae</taxon>
        <taxon>Salinispirillum</taxon>
    </lineage>
</organism>
<dbReference type="PANTHER" id="PTHR43877:SF2">
    <property type="entry name" value="AMINOALKYLPHOSPHONATE N-ACETYLTRANSFERASE-RELATED"/>
    <property type="match status" value="1"/>
</dbReference>
<dbReference type="Gene3D" id="3.40.630.30">
    <property type="match status" value="1"/>
</dbReference>
<evidence type="ECO:0000313" key="4">
    <source>
        <dbReference type="EMBL" id="WLD59697.1"/>
    </source>
</evidence>
<dbReference type="InterPro" id="IPR000182">
    <property type="entry name" value="GNAT_dom"/>
</dbReference>
<dbReference type="RefSeq" id="WP_304996986.1">
    <property type="nucleotide sequence ID" value="NZ_CP101717.1"/>
</dbReference>
<dbReference type="PANTHER" id="PTHR43877">
    <property type="entry name" value="AMINOALKYLPHOSPHONATE N-ACETYLTRANSFERASE-RELATED-RELATED"/>
    <property type="match status" value="1"/>
</dbReference>
<evidence type="ECO:0000256" key="2">
    <source>
        <dbReference type="ARBA" id="ARBA00023315"/>
    </source>
</evidence>
<evidence type="ECO:0000259" key="3">
    <source>
        <dbReference type="PROSITE" id="PS51186"/>
    </source>
</evidence>
<dbReference type="InterPro" id="IPR050832">
    <property type="entry name" value="Bact_Acetyltransf"/>
</dbReference>